<accession>A0A0F9L4J3</accession>
<sequence>TIVTVARKHDFFNKYNIPKNAIIIELSDTIEQSKELIRFGLTTPKHETDTAREDLRDLLLSLNSKVQITVPVINTLMNHVFSYVVPDAFIDHNKFIQLIEIIALLNQKKRKQHQISDEITEIIACPADVKYALEIGTIIFYNEGKNLPLRLLNFLNFIFSWSAYDKTNPLPGGFYFRKKMIENYRAELNAKIDLITQYKGLRIKKESLENLSKEVEIKQKKAKKVRRKIKYSIFLRLIELNIKTESDLDETKYTVHDRKTYESYFKELSAYNYLEENKLGINCIFRFLRAPALKRIQYSDIHENFEQEYNNYIKNIKN</sequence>
<feature type="coiled-coil region" evidence="1">
    <location>
        <begin position="198"/>
        <end position="228"/>
    </location>
</feature>
<evidence type="ECO:0000313" key="2">
    <source>
        <dbReference type="EMBL" id="KKM47389.1"/>
    </source>
</evidence>
<dbReference type="AlphaFoldDB" id="A0A0F9L4J3"/>
<organism evidence="2">
    <name type="scientific">marine sediment metagenome</name>
    <dbReference type="NCBI Taxonomy" id="412755"/>
    <lineage>
        <taxon>unclassified sequences</taxon>
        <taxon>metagenomes</taxon>
        <taxon>ecological metagenomes</taxon>
    </lineage>
</organism>
<feature type="non-terminal residue" evidence="2">
    <location>
        <position position="1"/>
    </location>
</feature>
<comment type="caution">
    <text evidence="2">The sequence shown here is derived from an EMBL/GenBank/DDBJ whole genome shotgun (WGS) entry which is preliminary data.</text>
</comment>
<name>A0A0F9L4J3_9ZZZZ</name>
<gene>
    <name evidence="2" type="ORF">LCGC14_1558750</name>
</gene>
<proteinExistence type="predicted"/>
<reference evidence="2" key="1">
    <citation type="journal article" date="2015" name="Nature">
        <title>Complex archaea that bridge the gap between prokaryotes and eukaryotes.</title>
        <authorList>
            <person name="Spang A."/>
            <person name="Saw J.H."/>
            <person name="Jorgensen S.L."/>
            <person name="Zaremba-Niedzwiedzka K."/>
            <person name="Martijn J."/>
            <person name="Lind A.E."/>
            <person name="van Eijk R."/>
            <person name="Schleper C."/>
            <person name="Guy L."/>
            <person name="Ettema T.J."/>
        </authorList>
    </citation>
    <scope>NUCLEOTIDE SEQUENCE</scope>
</reference>
<protein>
    <submittedName>
        <fullName evidence="2">Uncharacterized protein</fullName>
    </submittedName>
</protein>
<keyword evidence="1" id="KW-0175">Coiled coil</keyword>
<evidence type="ECO:0000256" key="1">
    <source>
        <dbReference type="SAM" id="Coils"/>
    </source>
</evidence>
<dbReference type="EMBL" id="LAZR01012014">
    <property type="protein sequence ID" value="KKM47389.1"/>
    <property type="molecule type" value="Genomic_DNA"/>
</dbReference>